<evidence type="ECO:0000256" key="1">
    <source>
        <dbReference type="SAM" id="MobiDB-lite"/>
    </source>
</evidence>
<reference evidence="3" key="1">
    <citation type="journal article" date="2016" name="Environ. Microbiol.">
        <title>The complete genome of a viable archaeum isolated from 123-million-year-old rock salt.</title>
        <authorList>
            <person name="Jaakkola S.T."/>
            <person name="Pfeiffer F."/>
            <person name="Ravantti J.J."/>
            <person name="Guo Q."/>
            <person name="Liu Y."/>
            <person name="Chen X."/>
            <person name="Ma H."/>
            <person name="Yang C."/>
            <person name="Oksanen H.M."/>
            <person name="Bamford D.H."/>
        </authorList>
    </citation>
    <scope>NUCLEOTIDE SEQUENCE</scope>
    <source>
        <strain evidence="3">JI20-1</strain>
    </source>
</reference>
<evidence type="ECO:0000313" key="3">
    <source>
        <dbReference type="Proteomes" id="UP000066737"/>
    </source>
</evidence>
<dbReference type="AlphaFoldDB" id="A0A0U5AEI4"/>
<name>A0A0U5AEI4_9EURY</name>
<dbReference type="Proteomes" id="UP000066737">
    <property type="component" value="Chromosome I"/>
</dbReference>
<accession>A0A0U5AEI4</accession>
<proteinExistence type="predicted"/>
<dbReference type="KEGG" id="hhb:Hhub_2398"/>
<dbReference type="EMBL" id="LN831302">
    <property type="protein sequence ID" value="CQH56560.1"/>
    <property type="molecule type" value="Genomic_DNA"/>
</dbReference>
<gene>
    <name evidence="2" type="ORF">HHUB_2398</name>
</gene>
<protein>
    <submittedName>
        <fullName evidence="2">Uncharacterized protein</fullName>
    </submittedName>
</protein>
<feature type="region of interest" description="Disordered" evidence="1">
    <location>
        <begin position="33"/>
        <end position="52"/>
    </location>
</feature>
<dbReference type="STRING" id="1407499.HHUB_2398"/>
<evidence type="ECO:0000313" key="2">
    <source>
        <dbReference type="EMBL" id="CQH56560.1"/>
    </source>
</evidence>
<organism evidence="2 3">
    <name type="scientific">Halobacterium hubeiense</name>
    <dbReference type="NCBI Taxonomy" id="1407499"/>
    <lineage>
        <taxon>Archaea</taxon>
        <taxon>Methanobacteriati</taxon>
        <taxon>Methanobacteriota</taxon>
        <taxon>Stenosarchaea group</taxon>
        <taxon>Halobacteria</taxon>
        <taxon>Halobacteriales</taxon>
        <taxon>Halobacteriaceae</taxon>
        <taxon>Halobacterium</taxon>
    </lineage>
</organism>
<sequence length="52" mass="5858">MAESREETKFGYHASNRFSYRFTALSKAIPELERNTGCPHPRKSSVSVRGAV</sequence>
<keyword evidence="3" id="KW-1185">Reference proteome</keyword>